<sequence length="128" mass="15107">MENYSNNEVSCYKDIEEYKADIKNVLNSMISINERLNFATVAEKTNIDPLVIRMYPDLRIYILEEIKHYKELQIINNKINKAVKTLLKSNKNLSFISIMDKCKFSLNVVYKNKYIKDKIIHALTQNIK</sequence>
<evidence type="ECO:0000313" key="1">
    <source>
        <dbReference type="EMBL" id="MBC2398560.1"/>
    </source>
</evidence>
<organism evidence="1 2">
    <name type="scientific">Clostridium tetanomorphum</name>
    <dbReference type="NCBI Taxonomy" id="1553"/>
    <lineage>
        <taxon>Bacteria</taxon>
        <taxon>Bacillati</taxon>
        <taxon>Bacillota</taxon>
        <taxon>Clostridia</taxon>
        <taxon>Eubacteriales</taxon>
        <taxon>Clostridiaceae</taxon>
        <taxon>Clostridium</taxon>
    </lineage>
</organism>
<evidence type="ECO:0000313" key="2">
    <source>
        <dbReference type="Proteomes" id="UP000563151"/>
    </source>
</evidence>
<reference evidence="1 2" key="1">
    <citation type="submission" date="2020-04" db="EMBL/GenBank/DDBJ databases">
        <title>Genomic insights into acetone-butanol-ethanol (ABE) fermentation by sequencing solventogenic clostridia strains.</title>
        <authorList>
            <person name="Brown S."/>
        </authorList>
    </citation>
    <scope>NUCLEOTIDE SEQUENCE [LARGE SCALE GENOMIC DNA]</scope>
    <source>
        <strain evidence="1 2">DJ011</strain>
    </source>
</reference>
<dbReference type="EMBL" id="JAAZWO010000015">
    <property type="protein sequence ID" value="MBC2398560.1"/>
    <property type="molecule type" value="Genomic_DNA"/>
</dbReference>
<dbReference type="AlphaFoldDB" id="A0A923J2C7"/>
<accession>A0A923J2C7</accession>
<dbReference type="RefSeq" id="WP_035145752.1">
    <property type="nucleotide sequence ID" value="NZ_JAAZWO010000015.1"/>
</dbReference>
<proteinExistence type="predicted"/>
<comment type="caution">
    <text evidence="1">The sequence shown here is derived from an EMBL/GenBank/DDBJ whole genome shotgun (WGS) entry which is preliminary data.</text>
</comment>
<keyword evidence="2" id="KW-1185">Reference proteome</keyword>
<name>A0A923J2C7_CLOTT</name>
<gene>
    <name evidence="1" type="ORF">HGG79_12365</name>
</gene>
<protein>
    <submittedName>
        <fullName evidence="1">Uncharacterized protein</fullName>
    </submittedName>
</protein>
<dbReference type="Proteomes" id="UP000563151">
    <property type="component" value="Unassembled WGS sequence"/>
</dbReference>